<evidence type="ECO:0000313" key="3">
    <source>
        <dbReference type="Proteomes" id="UP000469927"/>
    </source>
</evidence>
<name>A0ABQ6U3P3_9ENTR</name>
<organism evidence="2 3">
    <name type="scientific">Cronobacter muytjensii</name>
    <dbReference type="NCBI Taxonomy" id="413501"/>
    <lineage>
        <taxon>Bacteria</taxon>
        <taxon>Pseudomonadati</taxon>
        <taxon>Pseudomonadota</taxon>
        <taxon>Gammaproteobacteria</taxon>
        <taxon>Enterobacterales</taxon>
        <taxon>Enterobacteriaceae</taxon>
        <taxon>Cronobacter</taxon>
    </lineage>
</organism>
<gene>
    <name evidence="2" type="ORF">FZI19_03740</name>
</gene>
<dbReference type="Proteomes" id="UP000469927">
    <property type="component" value="Unassembled WGS sequence"/>
</dbReference>
<accession>A0ABQ6U3P3</accession>
<sequence length="111" mass="12380">MTSQRVNGKDRSAHRKNGRLSRSFEEAQKSPGAMEREMLGFGCLSTGQIKAVDPRKIPYEILKDPIPDFLISIIWLPDFSTTMESRSSTEASRISTVVSLITAEESDVHPL</sequence>
<evidence type="ECO:0000313" key="2">
    <source>
        <dbReference type="EMBL" id="KAB0884774.1"/>
    </source>
</evidence>
<dbReference type="EMBL" id="WAGD01000009">
    <property type="protein sequence ID" value="KAB0884774.1"/>
    <property type="molecule type" value="Genomic_DNA"/>
</dbReference>
<feature type="region of interest" description="Disordered" evidence="1">
    <location>
        <begin position="1"/>
        <end position="33"/>
    </location>
</feature>
<protein>
    <submittedName>
        <fullName evidence="2">Uncharacterized protein</fullName>
    </submittedName>
</protein>
<keyword evidence="3" id="KW-1185">Reference proteome</keyword>
<proteinExistence type="predicted"/>
<feature type="compositionally biased region" description="Basic and acidic residues" evidence="1">
    <location>
        <begin position="22"/>
        <end position="33"/>
    </location>
</feature>
<comment type="caution">
    <text evidence="2">The sequence shown here is derived from an EMBL/GenBank/DDBJ whole genome shotgun (WGS) entry which is preliminary data.</text>
</comment>
<reference evidence="2 3" key="1">
    <citation type="submission" date="2019-08" db="EMBL/GenBank/DDBJ databases">
        <title>Prevalence, distribution, and phylogeny of type two toxin-antitoxin genes possessed by Cronobacter species where C. sakazakii homologs follow sequence type lineages.</title>
        <authorList>
            <person name="Finkelstein S."/>
            <person name="Negrete F."/>
            <person name="Jang H."/>
            <person name="Gopinath G.R."/>
            <person name="Tall B.D."/>
        </authorList>
    </citation>
    <scope>NUCLEOTIDE SEQUENCE [LARGE SCALE GENOMIC DNA]</scope>
    <source>
        <strain evidence="2 3">MOD1_GK1257</strain>
    </source>
</reference>
<evidence type="ECO:0000256" key="1">
    <source>
        <dbReference type="SAM" id="MobiDB-lite"/>
    </source>
</evidence>